<evidence type="ECO:0000313" key="1">
    <source>
        <dbReference type="EMBL" id="NNJ24593.1"/>
    </source>
</evidence>
<comment type="caution">
    <text evidence="1">The sequence shown here is derived from an EMBL/GenBank/DDBJ whole genome shotgun (WGS) entry which is preliminary data.</text>
</comment>
<evidence type="ECO:0000313" key="2">
    <source>
        <dbReference type="Proteomes" id="UP000609651"/>
    </source>
</evidence>
<name>A0ABX1VB62_9PLAN</name>
<sequence length="186" mass="20709">MSRYLFRRRLKIVAAIAAVLIAIPLIGWASYALALKIARDARPPARVRYVVVPAGAGGKITLELEADAAQLITELTAVNGGDKWTWHAGNSARGEWEYRHRSSFTLPGSIQSEVLAAGEWHPLQHGDSMLIAHAITPYGDPATLNLWCVPPRLVTPNFESDTLVREQLQREREREEWMAENLPPLP</sequence>
<accession>A0ABX1VB62</accession>
<dbReference type="EMBL" id="WTPX01000012">
    <property type="protein sequence ID" value="NNJ24593.1"/>
    <property type="molecule type" value="Genomic_DNA"/>
</dbReference>
<organism evidence="1 2">
    <name type="scientific">Alienimonas chondri</name>
    <dbReference type="NCBI Taxonomy" id="2681879"/>
    <lineage>
        <taxon>Bacteria</taxon>
        <taxon>Pseudomonadati</taxon>
        <taxon>Planctomycetota</taxon>
        <taxon>Planctomycetia</taxon>
        <taxon>Planctomycetales</taxon>
        <taxon>Planctomycetaceae</taxon>
        <taxon>Alienimonas</taxon>
    </lineage>
</organism>
<keyword evidence="2" id="KW-1185">Reference proteome</keyword>
<reference evidence="1 2" key="1">
    <citation type="journal article" date="2020" name="Syst. Appl. Microbiol.">
        <title>Alienimonas chondri sp. nov., a novel planctomycete isolated from the biofilm of the red alga Chondrus crispus.</title>
        <authorList>
            <person name="Vitorino I."/>
            <person name="Albuquerque L."/>
            <person name="Wiegand S."/>
            <person name="Kallscheuer N."/>
            <person name="da Costa M.S."/>
            <person name="Lobo-da-Cunha A."/>
            <person name="Jogler C."/>
            <person name="Lage O.M."/>
        </authorList>
    </citation>
    <scope>NUCLEOTIDE SEQUENCE [LARGE SCALE GENOMIC DNA]</scope>
    <source>
        <strain evidence="1 2">LzC2</strain>
    </source>
</reference>
<gene>
    <name evidence="1" type="ORF">LzC2_06510</name>
</gene>
<dbReference type="Proteomes" id="UP000609651">
    <property type="component" value="Unassembled WGS sequence"/>
</dbReference>
<proteinExistence type="predicted"/>
<protein>
    <submittedName>
        <fullName evidence="1">Uncharacterized protein</fullName>
    </submittedName>
</protein>
<dbReference type="RefSeq" id="WP_171183707.1">
    <property type="nucleotide sequence ID" value="NZ_WTPX01000012.1"/>
</dbReference>